<accession>A0A543AST9</accession>
<feature type="compositionally biased region" description="Low complexity" evidence="1">
    <location>
        <begin position="36"/>
        <end position="48"/>
    </location>
</feature>
<comment type="caution">
    <text evidence="2">The sequence shown here is derived from an EMBL/GenBank/DDBJ whole genome shotgun (WGS) entry which is preliminary data.</text>
</comment>
<dbReference type="EMBL" id="VFOW01000001">
    <property type="protein sequence ID" value="TQL75555.1"/>
    <property type="molecule type" value="Genomic_DNA"/>
</dbReference>
<feature type="region of interest" description="Disordered" evidence="1">
    <location>
        <begin position="36"/>
        <end position="79"/>
    </location>
</feature>
<organism evidence="2 3">
    <name type="scientific">Stackebrandtia endophytica</name>
    <dbReference type="NCBI Taxonomy" id="1496996"/>
    <lineage>
        <taxon>Bacteria</taxon>
        <taxon>Bacillati</taxon>
        <taxon>Actinomycetota</taxon>
        <taxon>Actinomycetes</taxon>
        <taxon>Glycomycetales</taxon>
        <taxon>Glycomycetaceae</taxon>
        <taxon>Stackebrandtia</taxon>
    </lineage>
</organism>
<gene>
    <name evidence="2" type="ORF">FB566_1062</name>
</gene>
<dbReference type="RefSeq" id="WP_142035591.1">
    <property type="nucleotide sequence ID" value="NZ_JBHTGS010000001.1"/>
</dbReference>
<evidence type="ECO:0000256" key="1">
    <source>
        <dbReference type="SAM" id="MobiDB-lite"/>
    </source>
</evidence>
<evidence type="ECO:0000313" key="2">
    <source>
        <dbReference type="EMBL" id="TQL75555.1"/>
    </source>
</evidence>
<evidence type="ECO:0000313" key="3">
    <source>
        <dbReference type="Proteomes" id="UP000317043"/>
    </source>
</evidence>
<protein>
    <submittedName>
        <fullName evidence="2">Uncharacterized protein</fullName>
    </submittedName>
</protein>
<reference evidence="2 3" key="1">
    <citation type="submission" date="2019-06" db="EMBL/GenBank/DDBJ databases">
        <title>Sequencing the genomes of 1000 actinobacteria strains.</title>
        <authorList>
            <person name="Klenk H.-P."/>
        </authorList>
    </citation>
    <scope>NUCLEOTIDE SEQUENCE [LARGE SCALE GENOMIC DNA]</scope>
    <source>
        <strain evidence="2 3">DSM 45928</strain>
    </source>
</reference>
<dbReference type="InParanoid" id="A0A543AST9"/>
<feature type="region of interest" description="Disordered" evidence="1">
    <location>
        <begin position="86"/>
        <end position="105"/>
    </location>
</feature>
<proteinExistence type="predicted"/>
<dbReference type="Proteomes" id="UP000317043">
    <property type="component" value="Unassembled WGS sequence"/>
</dbReference>
<feature type="compositionally biased region" description="Polar residues" evidence="1">
    <location>
        <begin position="95"/>
        <end position="105"/>
    </location>
</feature>
<dbReference type="AlphaFoldDB" id="A0A543AST9"/>
<name>A0A543AST9_9ACTN</name>
<sequence>MAIRLAVATAAITETSRSRPAGAEAHCANTRAVSAASSVAQSTDSASSPNRSVHSRLSVCTGSGDVGMSGSSRVASATMRRLTATMSRRIRDASDNTSDSGFGGP</sequence>
<keyword evidence="3" id="KW-1185">Reference proteome</keyword>